<evidence type="ECO:0000259" key="6">
    <source>
        <dbReference type="Pfam" id="PF00082"/>
    </source>
</evidence>
<gene>
    <name evidence="7" type="ORF">SLS62_000623</name>
</gene>
<feature type="compositionally biased region" description="Low complexity" evidence="5">
    <location>
        <begin position="166"/>
        <end position="185"/>
    </location>
</feature>
<comment type="caution">
    <text evidence="7">The sequence shown here is derived from an EMBL/GenBank/DDBJ whole genome shotgun (WGS) entry which is preliminary data.</text>
</comment>
<evidence type="ECO:0000256" key="1">
    <source>
        <dbReference type="ARBA" id="ARBA00022670"/>
    </source>
</evidence>
<dbReference type="PANTHER" id="PTHR42884:SF14">
    <property type="entry name" value="NEUROENDOCRINE CONVERTASE 1"/>
    <property type="match status" value="1"/>
</dbReference>
<dbReference type="EMBL" id="JAKJXP020000002">
    <property type="protein sequence ID" value="KAK7757608.1"/>
    <property type="molecule type" value="Genomic_DNA"/>
</dbReference>
<feature type="compositionally biased region" description="Low complexity" evidence="5">
    <location>
        <begin position="137"/>
        <end position="152"/>
    </location>
</feature>
<dbReference type="Pfam" id="PF00082">
    <property type="entry name" value="Peptidase_S8"/>
    <property type="match status" value="1"/>
</dbReference>
<comment type="caution">
    <text evidence="4">Lacks conserved residue(s) required for the propagation of feature annotation.</text>
</comment>
<dbReference type="AlphaFoldDB" id="A0AAN9YSP4"/>
<dbReference type="PROSITE" id="PS00136">
    <property type="entry name" value="SUBTILASE_ASP"/>
    <property type="match status" value="1"/>
</dbReference>
<keyword evidence="2" id="KW-0378">Hydrolase</keyword>
<dbReference type="PRINTS" id="PR00723">
    <property type="entry name" value="SUBTILISIN"/>
</dbReference>
<evidence type="ECO:0000256" key="3">
    <source>
        <dbReference type="ARBA" id="ARBA00022825"/>
    </source>
</evidence>
<dbReference type="PROSITE" id="PS51892">
    <property type="entry name" value="SUBTILASE"/>
    <property type="match status" value="1"/>
</dbReference>
<keyword evidence="3" id="KW-0720">Serine protease</keyword>
<evidence type="ECO:0000313" key="7">
    <source>
        <dbReference type="EMBL" id="KAK7757608.1"/>
    </source>
</evidence>
<proteinExistence type="inferred from homology"/>
<feature type="domain" description="Peptidase S8/S53" evidence="6">
    <location>
        <begin position="201"/>
        <end position="268"/>
    </location>
</feature>
<dbReference type="GO" id="GO:0004252">
    <property type="term" value="F:serine-type endopeptidase activity"/>
    <property type="evidence" value="ECO:0007669"/>
    <property type="project" value="InterPro"/>
</dbReference>
<name>A0AAN9YSP4_9PEZI</name>
<accession>A0AAN9YSP4</accession>
<dbReference type="SUPFAM" id="SSF52743">
    <property type="entry name" value="Subtilisin-like"/>
    <property type="match status" value="1"/>
</dbReference>
<dbReference type="Gene3D" id="3.40.50.200">
    <property type="entry name" value="Peptidase S8/S53 domain"/>
    <property type="match status" value="1"/>
</dbReference>
<keyword evidence="8" id="KW-1185">Reference proteome</keyword>
<feature type="compositionally biased region" description="Polar residues" evidence="5">
    <location>
        <begin position="153"/>
        <end position="162"/>
    </location>
</feature>
<dbReference type="InterPro" id="IPR036852">
    <property type="entry name" value="Peptidase_S8/S53_dom_sf"/>
</dbReference>
<dbReference type="Proteomes" id="UP001320420">
    <property type="component" value="Unassembled WGS sequence"/>
</dbReference>
<evidence type="ECO:0000256" key="2">
    <source>
        <dbReference type="ARBA" id="ARBA00022801"/>
    </source>
</evidence>
<dbReference type="InterPro" id="IPR015500">
    <property type="entry name" value="Peptidase_S8_subtilisin-rel"/>
</dbReference>
<dbReference type="PANTHER" id="PTHR42884">
    <property type="entry name" value="PROPROTEIN CONVERTASE SUBTILISIN/KEXIN-RELATED"/>
    <property type="match status" value="1"/>
</dbReference>
<organism evidence="7 8">
    <name type="scientific">Diatrype stigma</name>
    <dbReference type="NCBI Taxonomy" id="117547"/>
    <lineage>
        <taxon>Eukaryota</taxon>
        <taxon>Fungi</taxon>
        <taxon>Dikarya</taxon>
        <taxon>Ascomycota</taxon>
        <taxon>Pezizomycotina</taxon>
        <taxon>Sordariomycetes</taxon>
        <taxon>Xylariomycetidae</taxon>
        <taxon>Xylariales</taxon>
        <taxon>Diatrypaceae</taxon>
        <taxon>Diatrype</taxon>
    </lineage>
</organism>
<protein>
    <recommendedName>
        <fullName evidence="6">Peptidase S8/S53 domain-containing protein</fullName>
    </recommendedName>
</protein>
<dbReference type="GO" id="GO:0016485">
    <property type="term" value="P:protein processing"/>
    <property type="evidence" value="ECO:0007669"/>
    <property type="project" value="TreeGrafter"/>
</dbReference>
<dbReference type="InterPro" id="IPR000209">
    <property type="entry name" value="Peptidase_S8/S53_dom"/>
</dbReference>
<evidence type="ECO:0000313" key="8">
    <source>
        <dbReference type="Proteomes" id="UP001320420"/>
    </source>
</evidence>
<evidence type="ECO:0000256" key="4">
    <source>
        <dbReference type="PROSITE-ProRule" id="PRU01240"/>
    </source>
</evidence>
<keyword evidence="1" id="KW-0645">Protease</keyword>
<reference evidence="7 8" key="1">
    <citation type="submission" date="2024-02" db="EMBL/GenBank/DDBJ databases">
        <title>De novo assembly and annotation of 12 fungi associated with fruit tree decline syndrome in Ontario, Canada.</title>
        <authorList>
            <person name="Sulman M."/>
            <person name="Ellouze W."/>
            <person name="Ilyukhin E."/>
        </authorList>
    </citation>
    <scope>NUCLEOTIDE SEQUENCE [LARGE SCALE GENOMIC DNA]</scope>
    <source>
        <strain evidence="7 8">M11/M66-122</strain>
    </source>
</reference>
<dbReference type="InterPro" id="IPR023827">
    <property type="entry name" value="Peptidase_S8_Asp-AS"/>
</dbReference>
<evidence type="ECO:0000256" key="5">
    <source>
        <dbReference type="SAM" id="MobiDB-lite"/>
    </source>
</evidence>
<dbReference type="GO" id="GO:0005886">
    <property type="term" value="C:plasma membrane"/>
    <property type="evidence" value="ECO:0007669"/>
    <property type="project" value="TreeGrafter"/>
</dbReference>
<feature type="region of interest" description="Disordered" evidence="5">
    <location>
        <begin position="126"/>
        <end position="188"/>
    </location>
</feature>
<comment type="similarity">
    <text evidence="4">Belongs to the peptidase S8 family.</text>
</comment>
<sequence length="269" mass="28181">MIARRLIHGWSPKALADMRVLHGAATALLATVTGSLAASTRGPAAVPKAYFVQLHQTGTIAGRGATPLSLVDKAAEASVPLNVRYEFNNADVFHGLSVTLEDDAHVGVLRDLPEVADIFPVREIPRPEAQLPELQDPSSSSSGADADPSWWSNLTLSINSPPNRRAPGSNSAASSNGSSANFNSPHSMTSVDRLHQAGIRGKGVRVAVIDTGVDWRHPALGGCFGPGCKIEFGYDFVGDDYGSGSAPNPKPDPIATCFDGFHGTHVTGV</sequence>